<dbReference type="AlphaFoldDB" id="A0A8J2SSF2"/>
<comment type="caution">
    <text evidence="2">The sequence shown here is derived from an EMBL/GenBank/DDBJ whole genome shotgun (WGS) entry which is preliminary data.</text>
</comment>
<reference evidence="2" key="1">
    <citation type="submission" date="2021-11" db="EMBL/GenBank/DDBJ databases">
        <authorList>
            <consortium name="Genoscope - CEA"/>
            <person name="William W."/>
        </authorList>
    </citation>
    <scope>NUCLEOTIDE SEQUENCE</scope>
</reference>
<evidence type="ECO:0000256" key="1">
    <source>
        <dbReference type="SAM" id="MobiDB-lite"/>
    </source>
</evidence>
<dbReference type="EMBL" id="CAKKNE010000006">
    <property type="protein sequence ID" value="CAH0379233.1"/>
    <property type="molecule type" value="Genomic_DNA"/>
</dbReference>
<feature type="compositionally biased region" description="Basic residues" evidence="1">
    <location>
        <begin position="1"/>
        <end position="14"/>
    </location>
</feature>
<feature type="non-terminal residue" evidence="2">
    <location>
        <position position="1"/>
    </location>
</feature>
<organism evidence="2 3">
    <name type="scientific">Pelagomonas calceolata</name>
    <dbReference type="NCBI Taxonomy" id="35677"/>
    <lineage>
        <taxon>Eukaryota</taxon>
        <taxon>Sar</taxon>
        <taxon>Stramenopiles</taxon>
        <taxon>Ochrophyta</taxon>
        <taxon>Pelagophyceae</taxon>
        <taxon>Pelagomonadales</taxon>
        <taxon>Pelagomonadaceae</taxon>
        <taxon>Pelagomonas</taxon>
    </lineage>
</organism>
<evidence type="ECO:0000313" key="2">
    <source>
        <dbReference type="EMBL" id="CAH0379233.1"/>
    </source>
</evidence>
<proteinExistence type="predicted"/>
<dbReference type="Proteomes" id="UP000789595">
    <property type="component" value="Unassembled WGS sequence"/>
</dbReference>
<feature type="region of interest" description="Disordered" evidence="1">
    <location>
        <begin position="1"/>
        <end position="22"/>
    </location>
</feature>
<feature type="non-terminal residue" evidence="2">
    <location>
        <position position="75"/>
    </location>
</feature>
<accession>A0A8J2SSF2</accession>
<keyword evidence="3" id="KW-1185">Reference proteome</keyword>
<gene>
    <name evidence="2" type="ORF">PECAL_6P08390</name>
</gene>
<protein>
    <submittedName>
        <fullName evidence="2">Uncharacterized protein</fullName>
    </submittedName>
</protein>
<evidence type="ECO:0000313" key="3">
    <source>
        <dbReference type="Proteomes" id="UP000789595"/>
    </source>
</evidence>
<name>A0A8J2SSF2_9STRA</name>
<sequence>RGRGAGRGRGRGRRSSAAWAVRRGRRPRSPACRCWWQPAPRILPRRLLPSFLALRARRSAASPLQSCSCRRVSEL</sequence>